<dbReference type="OMA" id="MEHRSME"/>
<dbReference type="Gramene" id="TraesLAC2D03G01213630.1">
    <property type="protein sequence ID" value="TraesLAC2D03G01213630.1.CDS1"/>
    <property type="gene ID" value="TraesLAC2D03G01213630"/>
</dbReference>
<evidence type="ECO:0000313" key="3">
    <source>
        <dbReference type="EnsemblPlants" id="TraesCS2D02G458400.1.cds1"/>
    </source>
</evidence>
<feature type="domain" description="C2" evidence="2">
    <location>
        <begin position="24"/>
        <end position="150"/>
    </location>
</feature>
<feature type="compositionally biased region" description="Polar residues" evidence="1">
    <location>
        <begin position="280"/>
        <end position="289"/>
    </location>
</feature>
<dbReference type="Gramene" id="TraesJUL2D03G01270060.1">
    <property type="protein sequence ID" value="TraesJUL2D03G01270060.1.CDS1"/>
    <property type="gene ID" value="TraesJUL2D03G01270060"/>
</dbReference>
<feature type="region of interest" description="Disordered" evidence="1">
    <location>
        <begin position="188"/>
        <end position="373"/>
    </location>
</feature>
<dbReference type="Gramene" id="TraesCS2D02G458400.1">
    <property type="protein sequence ID" value="TraesCS2D02G458400.1.cds1"/>
    <property type="gene ID" value="TraesCS2D02G458400"/>
</dbReference>
<dbReference type="Proteomes" id="UP000019116">
    <property type="component" value="Chromosome 2D"/>
</dbReference>
<dbReference type="InterPro" id="IPR000008">
    <property type="entry name" value="C2_dom"/>
</dbReference>
<dbReference type="InterPro" id="IPR035892">
    <property type="entry name" value="C2_domain_sf"/>
</dbReference>
<evidence type="ECO:0000256" key="1">
    <source>
        <dbReference type="SAM" id="MobiDB-lite"/>
    </source>
</evidence>
<dbReference type="Gramene" id="TraesPARA_EIv1.0_0735690.1">
    <property type="protein sequence ID" value="TraesPARA_EIv1.0_0735690.1.CDS1"/>
    <property type="gene ID" value="TraesPARA_EIv1.0_0735690"/>
</dbReference>
<dbReference type="InterPro" id="IPR044750">
    <property type="entry name" value="C2_SRC2/BAP"/>
</dbReference>
<feature type="compositionally biased region" description="Pro residues" evidence="1">
    <location>
        <begin position="245"/>
        <end position="254"/>
    </location>
</feature>
<dbReference type="CDD" id="cd04051">
    <property type="entry name" value="C2_SRC2_like"/>
    <property type="match status" value="1"/>
</dbReference>
<dbReference type="SUPFAM" id="SSF49562">
    <property type="entry name" value="C2 domain (Calcium/lipid-binding domain, CaLB)"/>
    <property type="match status" value="1"/>
</dbReference>
<dbReference type="AlphaFoldDB" id="A0A2X0SMQ5"/>
<feature type="compositionally biased region" description="Pro residues" evidence="1">
    <location>
        <begin position="324"/>
        <end position="345"/>
    </location>
</feature>
<dbReference type="OrthoDB" id="1068731at2759"/>
<dbReference type="Gramene" id="TraesCS2D03G1023600.1">
    <property type="protein sequence ID" value="TraesCS2D03G1023600.1.CDS1"/>
    <property type="gene ID" value="TraesCS2D03G1023600"/>
</dbReference>
<dbReference type="SMR" id="A0A2X0SMQ5"/>
<sequence>MINKVRSTSSLPTAAHKFAPPTTFQENSGFSKESAMADAGAGRRITVRSVSCRGVKSFVPFQKPPLYAAVSLGGRREKTPADPDGGENPDWDDAVFAFDVDGAGAGEGGDGGLLQFEVKAQVPLLGTKLVGTTCVPLSHLGGDGGAPRRASYQVLAPDGKPNGSLSFVYALTGGGAYQQPQIYGAPEQDLGSCCAPPPPPPSSSAYPAPAMTNFAPHGSSYPPPPSSSAYPAPATTNFGPHGSSYPPPPSPLPPASSLYPSIHDVLPPSSYPPPGTSGSLFPSSNFGPNSSYPPPSAPPATAYPPPPPSCTAYPAPPQQHISSYPPPPPSYYPPPPPSGYPPPARMNPEFPASSFPPPASSYPPPPESGSEFPVLSRSVDRALPYMAPMFQDSTIAYPPVPTAGSYYPPPGTRHREEGPSSPYYYPQPGARYS</sequence>
<feature type="compositionally biased region" description="Pro residues" evidence="1">
    <location>
        <begin position="354"/>
        <end position="367"/>
    </location>
</feature>
<dbReference type="Gene3D" id="2.60.40.150">
    <property type="entry name" value="C2 domain"/>
    <property type="match status" value="1"/>
</dbReference>
<reference evidence="3" key="2">
    <citation type="submission" date="2018-10" db="UniProtKB">
        <authorList>
            <consortium name="EnsemblPlants"/>
        </authorList>
    </citation>
    <scope>IDENTIFICATION</scope>
</reference>
<name>A0A2X0SMQ5_WHEAT</name>
<dbReference type="Gramene" id="TraesROB_scaffold_124805_01G000100.1">
    <property type="protein sequence ID" value="TraesROB_scaffold_124805_01G000100.1"/>
    <property type="gene ID" value="TraesROB_scaffold_124805_01G000100"/>
</dbReference>
<dbReference type="Gramene" id="TraesCLE_scaffold_126618_01G000100.1">
    <property type="protein sequence ID" value="TraesCLE_scaffold_126618_01G000100.1"/>
    <property type="gene ID" value="TraesCLE_scaffold_126618_01G000100"/>
</dbReference>
<accession>A0A2X0SMQ5</accession>
<dbReference type="PANTHER" id="PTHR32246:SF169">
    <property type="entry name" value="PROTEIN SRC2-LIKE"/>
    <property type="match status" value="1"/>
</dbReference>
<feature type="compositionally biased region" description="Polar residues" evidence="1">
    <location>
        <begin position="1"/>
        <end position="12"/>
    </location>
</feature>
<feature type="compositionally biased region" description="Polar residues" evidence="1">
    <location>
        <begin position="22"/>
        <end position="31"/>
    </location>
</feature>
<dbReference type="SMART" id="SM00239">
    <property type="entry name" value="C2"/>
    <property type="match status" value="1"/>
</dbReference>
<organism evidence="3">
    <name type="scientific">Triticum aestivum</name>
    <name type="common">Wheat</name>
    <dbReference type="NCBI Taxonomy" id="4565"/>
    <lineage>
        <taxon>Eukaryota</taxon>
        <taxon>Viridiplantae</taxon>
        <taxon>Streptophyta</taxon>
        <taxon>Embryophyta</taxon>
        <taxon>Tracheophyta</taxon>
        <taxon>Spermatophyta</taxon>
        <taxon>Magnoliopsida</taxon>
        <taxon>Liliopsida</taxon>
        <taxon>Poales</taxon>
        <taxon>Poaceae</taxon>
        <taxon>BOP clade</taxon>
        <taxon>Pooideae</taxon>
        <taxon>Triticodae</taxon>
        <taxon>Triticeae</taxon>
        <taxon>Triticinae</taxon>
        <taxon>Triticum</taxon>
    </lineage>
</organism>
<feature type="compositionally biased region" description="Pro residues" evidence="1">
    <location>
        <begin position="291"/>
        <end position="317"/>
    </location>
</feature>
<dbReference type="PANTHER" id="PTHR32246">
    <property type="entry name" value="INGRESSION PROTEIN FIC1"/>
    <property type="match status" value="1"/>
</dbReference>
<dbReference type="Gramene" id="TraesCAD_scaffold_107071_01G000100.1">
    <property type="protein sequence ID" value="TraesCAD_scaffold_107071_01G000100.1"/>
    <property type="gene ID" value="TraesCAD_scaffold_107071_01G000100"/>
</dbReference>
<proteinExistence type="predicted"/>
<protein>
    <recommendedName>
        <fullName evidence="2">C2 domain-containing protein</fullName>
    </recommendedName>
</protein>
<dbReference type="Gramene" id="TraesSYM2D03G01277750.1">
    <property type="protein sequence ID" value="TraesSYM2D03G01277750.1.CDS1"/>
    <property type="gene ID" value="TraesSYM2D03G01277750"/>
</dbReference>
<feature type="region of interest" description="Disordered" evidence="1">
    <location>
        <begin position="1"/>
        <end position="37"/>
    </location>
</feature>
<dbReference type="Gramene" id="TraesWEE_scaffold_132901_01G000100.1">
    <property type="protein sequence ID" value="TraesWEE_scaffold_132901_01G000100.1"/>
    <property type="gene ID" value="TraesWEE_scaffold_132901_01G000100"/>
</dbReference>
<evidence type="ECO:0000313" key="4">
    <source>
        <dbReference type="Proteomes" id="UP000019116"/>
    </source>
</evidence>
<dbReference type="GO" id="GO:0006952">
    <property type="term" value="P:defense response"/>
    <property type="evidence" value="ECO:0007669"/>
    <property type="project" value="InterPro"/>
</dbReference>
<evidence type="ECO:0000259" key="2">
    <source>
        <dbReference type="PROSITE" id="PS50004"/>
    </source>
</evidence>
<dbReference type="EnsemblPlants" id="TraesCS2D02G458400.1">
    <property type="protein sequence ID" value="TraesCS2D02G458400.1.cds1"/>
    <property type="gene ID" value="TraesCS2D02G458400"/>
</dbReference>
<dbReference type="PROSITE" id="PS50004">
    <property type="entry name" value="C2"/>
    <property type="match status" value="1"/>
</dbReference>
<keyword evidence="4" id="KW-1185">Reference proteome</keyword>
<feature type="region of interest" description="Disordered" evidence="1">
    <location>
        <begin position="399"/>
        <end position="433"/>
    </location>
</feature>
<reference evidence="3" key="1">
    <citation type="submission" date="2018-08" db="EMBL/GenBank/DDBJ databases">
        <authorList>
            <person name="Rossello M."/>
        </authorList>
    </citation>
    <scope>NUCLEOTIDE SEQUENCE [LARGE SCALE GENOMIC DNA]</scope>
    <source>
        <strain evidence="3">cv. Chinese Spring</strain>
    </source>
</reference>
<dbReference type="Gramene" id="TraesMAC2D03G01260070.1">
    <property type="protein sequence ID" value="TraesMAC2D03G01260070.1.CDS1"/>
    <property type="gene ID" value="TraesMAC2D03G01260070"/>
</dbReference>